<accession>M5FSQ7</accession>
<evidence type="ECO:0000259" key="10">
    <source>
        <dbReference type="Pfam" id="PF00117"/>
    </source>
</evidence>
<feature type="domain" description="Anthranilate synthase component I N-terminal" evidence="12">
    <location>
        <begin position="531"/>
        <end position="678"/>
    </location>
</feature>
<dbReference type="Gene3D" id="3.60.120.10">
    <property type="entry name" value="Anthranilate synthase"/>
    <property type="match status" value="1"/>
</dbReference>
<evidence type="ECO:0000256" key="2">
    <source>
        <dbReference type="ARBA" id="ARBA00005009"/>
    </source>
</evidence>
<gene>
    <name evidence="13" type="ORF">DACRYDRAFT_24078</name>
</gene>
<dbReference type="EC" id="2.6.1.85" evidence="4"/>
<dbReference type="InterPro" id="IPR005801">
    <property type="entry name" value="ADC_synthase"/>
</dbReference>
<dbReference type="InterPro" id="IPR001544">
    <property type="entry name" value="Aminotrans_IV"/>
</dbReference>
<dbReference type="Proteomes" id="UP000030653">
    <property type="component" value="Unassembled WGS sequence"/>
</dbReference>
<feature type="domain" description="Chorismate-utilising enzyme C-terminal" evidence="11">
    <location>
        <begin position="745"/>
        <end position="1024"/>
    </location>
</feature>
<dbReference type="OMA" id="TQWHPES"/>
<dbReference type="GO" id="GO:0046820">
    <property type="term" value="F:4-amino-4-deoxychorismate synthase activity"/>
    <property type="evidence" value="ECO:0007669"/>
    <property type="project" value="UniProtKB-EC"/>
</dbReference>
<dbReference type="RefSeq" id="XP_040625871.1">
    <property type="nucleotide sequence ID" value="XM_040773534.1"/>
</dbReference>
<dbReference type="GO" id="GO:0008153">
    <property type="term" value="P:4-aminobenzoate biosynthetic process"/>
    <property type="evidence" value="ECO:0007669"/>
    <property type="project" value="TreeGrafter"/>
</dbReference>
<evidence type="ECO:0000256" key="6">
    <source>
        <dbReference type="ARBA" id="ARBA00022909"/>
    </source>
</evidence>
<dbReference type="UniPathway" id="UPA00077">
    <property type="reaction ID" value="UER00149"/>
</dbReference>
<dbReference type="GO" id="GO:0046654">
    <property type="term" value="P:tetrahydrofolate biosynthetic process"/>
    <property type="evidence" value="ECO:0007669"/>
    <property type="project" value="UniProtKB-UniPathway"/>
</dbReference>
<dbReference type="Pfam" id="PF04715">
    <property type="entry name" value="Anth_synt_I_N"/>
    <property type="match status" value="1"/>
</dbReference>
<dbReference type="GeneID" id="63688596"/>
<dbReference type="PANTHER" id="PTHR11236">
    <property type="entry name" value="AMINOBENZOATE/ANTHRANILATE SYNTHASE"/>
    <property type="match status" value="1"/>
</dbReference>
<sequence>MSTCNEIAQSHSNSNLSRPRALTTILYEPGDGFYLLQRHVERLRAAHIYLGSTSPGFIDELSWSVGSGLMQELWGVVRSTGETFPQRVRVEVTHDCRIIATSRIMVTGPLTTLTVCLDTRPTVPRHAEHKTTDRANYDSARGRVDACLDLEGVRMPFDVLLWNPAGFVTETSISNVAVEMHYDQSSSPRFVTPRVTSGLIAGVMRQELLSVGFLEEGDIRIEDALCAAQEGRRIIAFNALRKVFEVKIITALPQPSLFRELPFPMGVGVIIDCYDSYTNNLLPCLNTANLPPQEFERYLESSVAVIRLHTFPWPVFRDHVLPHLEWVIISPGPGRPDNTRDFGFCAELLRTSEVPVLGVCLGHQGIASAHGGSIISSGDVVHGRTVLVHNNNVGVFANVPSAQMVRYNSLCVDPENIPEDIHVTAWARSSDGATIEIMGLQHRHKPQYGVQFHLESTCSDHDTARRIMQSFALVVAQHSKHRAASSTKLPDICRTTSYIDFSKLRSVSPCIDTQIKQPLRVLSQQLVVQATPVEMCSYLVEACQEDLGINVFWLDSARSSPNDPLSRYSYLGTSNRSIQYEPGTALLHKGMEDVSLPLRPGQSFWSWLDTLQRVIHENSANDAIAAPNFQCGLVGYLSYEMGKESLDGYESSTRNTAYSGPLAQFMLIDQVLAFDHHTGVWHAMGLIRGSADSRMDALSELLPCQFGITELEFYSWIRTLEIPQPFPSSTRKSALPSLFDFNYTHDSYMDSIRRLIQKIGEGESYEMNLTGQFTGLLHDTPSLKDVFALYGDIRTKNPACYSALLCFTRTRTHVLSTSPELFIELSGVGGTEALMKPIKGTLRRTPCRCAPCTDPDGCEVNRALQDAQRLAAFEADPKERAENLMIVDLIRADLQNFCHTSSVTVKKLMDVEASETVYSLVTSVEGKLVPDVGPVEAICRTFPPGSMTGAPKLRSVELLEDLEGHQPRGIYSGCLGYISVNNRASFNVVIRTLVIQDCKASVGAGGAITWLSDPDSEWDELFLKARSVLQDRV</sequence>
<organism evidence="13 14">
    <name type="scientific">Dacryopinax primogenitus (strain DJM 731)</name>
    <name type="common">Brown rot fungus</name>
    <dbReference type="NCBI Taxonomy" id="1858805"/>
    <lineage>
        <taxon>Eukaryota</taxon>
        <taxon>Fungi</taxon>
        <taxon>Dikarya</taxon>
        <taxon>Basidiomycota</taxon>
        <taxon>Agaricomycotina</taxon>
        <taxon>Dacrymycetes</taxon>
        <taxon>Dacrymycetales</taxon>
        <taxon>Dacrymycetaceae</taxon>
        <taxon>Dacryopinax</taxon>
    </lineage>
</organism>
<dbReference type="GO" id="GO:0046656">
    <property type="term" value="P:folic acid biosynthetic process"/>
    <property type="evidence" value="ECO:0007669"/>
    <property type="project" value="UniProtKB-KW"/>
</dbReference>
<dbReference type="Gene3D" id="3.40.50.880">
    <property type="match status" value="1"/>
</dbReference>
<dbReference type="InterPro" id="IPR043132">
    <property type="entry name" value="BCAT-like_C"/>
</dbReference>
<comment type="similarity">
    <text evidence="3">In the C-terminal section; belongs to the anthranilate synthase component I family.</text>
</comment>
<reference evidence="13 14" key="1">
    <citation type="journal article" date="2012" name="Science">
        <title>The Paleozoic origin of enzymatic lignin decomposition reconstructed from 31 fungal genomes.</title>
        <authorList>
            <person name="Floudas D."/>
            <person name="Binder M."/>
            <person name="Riley R."/>
            <person name="Barry K."/>
            <person name="Blanchette R.A."/>
            <person name="Henrissat B."/>
            <person name="Martinez A.T."/>
            <person name="Otillar R."/>
            <person name="Spatafora J.W."/>
            <person name="Yadav J.S."/>
            <person name="Aerts A."/>
            <person name="Benoit I."/>
            <person name="Boyd A."/>
            <person name="Carlson A."/>
            <person name="Copeland A."/>
            <person name="Coutinho P.M."/>
            <person name="de Vries R.P."/>
            <person name="Ferreira P."/>
            <person name="Findley K."/>
            <person name="Foster B."/>
            <person name="Gaskell J."/>
            <person name="Glotzer D."/>
            <person name="Gorecki P."/>
            <person name="Heitman J."/>
            <person name="Hesse C."/>
            <person name="Hori C."/>
            <person name="Igarashi K."/>
            <person name="Jurgens J.A."/>
            <person name="Kallen N."/>
            <person name="Kersten P."/>
            <person name="Kohler A."/>
            <person name="Kuees U."/>
            <person name="Kumar T.K.A."/>
            <person name="Kuo A."/>
            <person name="LaButti K."/>
            <person name="Larrondo L.F."/>
            <person name="Lindquist E."/>
            <person name="Ling A."/>
            <person name="Lombard V."/>
            <person name="Lucas S."/>
            <person name="Lundell T."/>
            <person name="Martin R."/>
            <person name="McLaughlin D.J."/>
            <person name="Morgenstern I."/>
            <person name="Morin E."/>
            <person name="Murat C."/>
            <person name="Nagy L.G."/>
            <person name="Nolan M."/>
            <person name="Ohm R.A."/>
            <person name="Patyshakuliyeva A."/>
            <person name="Rokas A."/>
            <person name="Ruiz-Duenas F.J."/>
            <person name="Sabat G."/>
            <person name="Salamov A."/>
            <person name="Samejima M."/>
            <person name="Schmutz J."/>
            <person name="Slot J.C."/>
            <person name="St John F."/>
            <person name="Stenlid J."/>
            <person name="Sun H."/>
            <person name="Sun S."/>
            <person name="Syed K."/>
            <person name="Tsang A."/>
            <person name="Wiebenga A."/>
            <person name="Young D."/>
            <person name="Pisabarro A."/>
            <person name="Eastwood D.C."/>
            <person name="Martin F."/>
            <person name="Cullen D."/>
            <person name="Grigoriev I.V."/>
            <person name="Hibbett D.S."/>
        </authorList>
    </citation>
    <scope>NUCLEOTIDE SEQUENCE [LARGE SCALE GENOMIC DNA]</scope>
    <source>
        <strain evidence="13 14">DJM-731 SS1</strain>
    </source>
</reference>
<dbReference type="Pfam" id="PF00425">
    <property type="entry name" value="Chorismate_bind"/>
    <property type="match status" value="1"/>
</dbReference>
<evidence type="ECO:0000256" key="5">
    <source>
        <dbReference type="ARBA" id="ARBA00022679"/>
    </source>
</evidence>
<dbReference type="HOGENOM" id="CLU_006493_0_2_1"/>
<protein>
    <recommendedName>
        <fullName evidence="4">aminodeoxychorismate synthase</fullName>
        <ecNumber evidence="4">2.6.1.85</ecNumber>
    </recommendedName>
    <alternativeName>
        <fullName evidence="8">Para-aminobenzoate synthase</fullName>
    </alternativeName>
    <alternativeName>
        <fullName evidence="9">p-aminobenzoic acid synthase</fullName>
    </alternativeName>
</protein>
<dbReference type="PANTHER" id="PTHR11236:SF18">
    <property type="entry name" value="AMINODEOXYCHORISMATE SYNTHASE"/>
    <property type="match status" value="1"/>
</dbReference>
<evidence type="ECO:0000313" key="13">
    <source>
        <dbReference type="EMBL" id="EJT98973.1"/>
    </source>
</evidence>
<comment type="catalytic activity">
    <reaction evidence="1">
        <text>chorismate + L-glutamine = 4-amino-4-deoxychorismate + L-glutamate</text>
        <dbReference type="Rhea" id="RHEA:11672"/>
        <dbReference type="ChEBI" id="CHEBI:29748"/>
        <dbReference type="ChEBI" id="CHEBI:29985"/>
        <dbReference type="ChEBI" id="CHEBI:58359"/>
        <dbReference type="ChEBI" id="CHEBI:58406"/>
        <dbReference type="EC" id="2.6.1.85"/>
    </reaction>
</comment>
<dbReference type="EMBL" id="JH795871">
    <property type="protein sequence ID" value="EJT98973.1"/>
    <property type="molecule type" value="Genomic_DNA"/>
</dbReference>
<evidence type="ECO:0000256" key="4">
    <source>
        <dbReference type="ARBA" id="ARBA00013139"/>
    </source>
</evidence>
<dbReference type="Gene3D" id="3.30.470.10">
    <property type="match status" value="1"/>
</dbReference>
<evidence type="ECO:0000256" key="8">
    <source>
        <dbReference type="ARBA" id="ARBA00031329"/>
    </source>
</evidence>
<dbReference type="CDD" id="cd01743">
    <property type="entry name" value="GATase1_Anthranilate_Synthase"/>
    <property type="match status" value="1"/>
</dbReference>
<dbReference type="PROSITE" id="PS51273">
    <property type="entry name" value="GATASE_TYPE_1"/>
    <property type="match status" value="1"/>
</dbReference>
<dbReference type="InterPro" id="IPR036038">
    <property type="entry name" value="Aminotransferase-like"/>
</dbReference>
<feature type="domain" description="Glutamine amidotransferase" evidence="10">
    <location>
        <begin position="269"/>
        <end position="464"/>
    </location>
</feature>
<dbReference type="InterPro" id="IPR017926">
    <property type="entry name" value="GATASE"/>
</dbReference>
<evidence type="ECO:0000256" key="3">
    <source>
        <dbReference type="ARBA" id="ARBA00005970"/>
    </source>
</evidence>
<proteinExistence type="inferred from homology"/>
<dbReference type="InterPro" id="IPR043131">
    <property type="entry name" value="BCAT-like_N"/>
</dbReference>
<dbReference type="SUPFAM" id="SSF52317">
    <property type="entry name" value="Class I glutamine amidotransferase-like"/>
    <property type="match status" value="1"/>
</dbReference>
<evidence type="ECO:0000256" key="9">
    <source>
        <dbReference type="ARBA" id="ARBA00031904"/>
    </source>
</evidence>
<dbReference type="InterPro" id="IPR006805">
    <property type="entry name" value="Anth_synth_I_N"/>
</dbReference>
<dbReference type="InterPro" id="IPR029062">
    <property type="entry name" value="Class_I_gatase-like"/>
</dbReference>
<dbReference type="STRING" id="1858805.M5FSQ7"/>
<dbReference type="PRINTS" id="PR00096">
    <property type="entry name" value="GATASE"/>
</dbReference>
<dbReference type="OrthoDB" id="64220at2759"/>
<dbReference type="InterPro" id="IPR015890">
    <property type="entry name" value="Chorismate_C"/>
</dbReference>
<dbReference type="InterPro" id="IPR006221">
    <property type="entry name" value="TrpG/PapA_dom"/>
</dbReference>
<evidence type="ECO:0000259" key="12">
    <source>
        <dbReference type="Pfam" id="PF04715"/>
    </source>
</evidence>
<evidence type="ECO:0000256" key="1">
    <source>
        <dbReference type="ARBA" id="ARBA00001000"/>
    </source>
</evidence>
<keyword evidence="14" id="KW-1185">Reference proteome</keyword>
<dbReference type="SUPFAM" id="SSF56322">
    <property type="entry name" value="ADC synthase"/>
    <property type="match status" value="1"/>
</dbReference>
<comment type="pathway">
    <text evidence="2">Cofactor biosynthesis; tetrahydrofolate biosynthesis; 4-aminobenzoate from chorismate: step 1/2.</text>
</comment>
<evidence type="ECO:0000313" key="14">
    <source>
        <dbReference type="Proteomes" id="UP000030653"/>
    </source>
</evidence>
<dbReference type="SUPFAM" id="SSF56752">
    <property type="entry name" value="D-aminoacid aminotransferase-like PLP-dependent enzymes"/>
    <property type="match status" value="1"/>
</dbReference>
<keyword evidence="6" id="KW-0289">Folate biosynthesis</keyword>
<dbReference type="AlphaFoldDB" id="M5FSQ7"/>
<name>M5FSQ7_DACPD</name>
<dbReference type="Pfam" id="PF00117">
    <property type="entry name" value="GATase"/>
    <property type="match status" value="1"/>
</dbReference>
<keyword evidence="5" id="KW-0808">Transferase</keyword>
<evidence type="ECO:0000259" key="11">
    <source>
        <dbReference type="Pfam" id="PF00425"/>
    </source>
</evidence>
<dbReference type="PRINTS" id="PR00099">
    <property type="entry name" value="CPSGATASE"/>
</dbReference>
<dbReference type="GO" id="GO:0005737">
    <property type="term" value="C:cytoplasm"/>
    <property type="evidence" value="ECO:0007669"/>
    <property type="project" value="TreeGrafter"/>
</dbReference>
<dbReference type="GO" id="GO:0000162">
    <property type="term" value="P:L-tryptophan biosynthetic process"/>
    <property type="evidence" value="ECO:0007669"/>
    <property type="project" value="TreeGrafter"/>
</dbReference>
<dbReference type="InterPro" id="IPR019999">
    <property type="entry name" value="Anth_synth_I-like"/>
</dbReference>
<dbReference type="Gene3D" id="3.20.10.10">
    <property type="entry name" value="D-amino Acid Aminotransferase, subunit A, domain 2"/>
    <property type="match status" value="1"/>
</dbReference>
<evidence type="ECO:0000256" key="7">
    <source>
        <dbReference type="ARBA" id="ARBA00022962"/>
    </source>
</evidence>
<dbReference type="Pfam" id="PF01063">
    <property type="entry name" value="Aminotran_4"/>
    <property type="match status" value="1"/>
</dbReference>
<keyword evidence="7" id="KW-0315">Glutamine amidotransferase</keyword>